<evidence type="ECO:0000313" key="1">
    <source>
        <dbReference type="EMBL" id="EFM47155.1"/>
    </source>
</evidence>
<evidence type="ECO:0000313" key="2">
    <source>
        <dbReference type="Proteomes" id="UP000003045"/>
    </source>
</evidence>
<dbReference type="STRING" id="871571.HMPREF0580_0252"/>
<dbReference type="Proteomes" id="UP000003045">
    <property type="component" value="Unassembled WGS sequence"/>
</dbReference>
<gene>
    <name evidence="1" type="ORF">HMPREF0580_0252</name>
</gene>
<dbReference type="HOGENOM" id="CLU_3236145_0_0_11"/>
<dbReference type="AlphaFoldDB" id="E0QMY8"/>
<reference evidence="1" key="1">
    <citation type="submission" date="2010-08" db="EMBL/GenBank/DDBJ databases">
        <authorList>
            <person name="Muzny D."/>
            <person name="Qin X."/>
            <person name="Deng J."/>
            <person name="Jiang H."/>
            <person name="Liu Y."/>
            <person name="Qu J."/>
            <person name="Song X.-Z."/>
            <person name="Zhang L."/>
            <person name="Thornton R."/>
            <person name="Coyle M."/>
            <person name="Francisco L."/>
            <person name="Jackson L."/>
            <person name="Javaid M."/>
            <person name="Korchina V."/>
            <person name="Kovar C."/>
            <person name="Mata R."/>
            <person name="Mathew T."/>
            <person name="Ngo R."/>
            <person name="Nguyen L."/>
            <person name="Nguyen N."/>
            <person name="Okwuonu G."/>
            <person name="Ongeri F."/>
            <person name="Pham C."/>
            <person name="Simmons D."/>
            <person name="Wilczek-Boney K."/>
            <person name="Hale W."/>
            <person name="Jakkamsetti A."/>
            <person name="Pham P."/>
            <person name="Ruth R."/>
            <person name="San Lucas F."/>
            <person name="Warren J."/>
            <person name="Zhang J."/>
            <person name="Zhao Z."/>
            <person name="Zhou C."/>
            <person name="Zhu D."/>
            <person name="Lee S."/>
            <person name="Bess C."/>
            <person name="Blankenburg K."/>
            <person name="Forbes L."/>
            <person name="Fu Q."/>
            <person name="Gubbala S."/>
            <person name="Hirani K."/>
            <person name="Jayaseelan J.C."/>
            <person name="Lara F."/>
            <person name="Munidasa M."/>
            <person name="Palculict T."/>
            <person name="Patil S."/>
            <person name="Pu L.-L."/>
            <person name="Saada N."/>
            <person name="Tang L."/>
            <person name="Weissenberger G."/>
            <person name="Zhu Y."/>
            <person name="Hemphill L."/>
            <person name="Shang Y."/>
            <person name="Youmans B."/>
            <person name="Ayvaz T."/>
            <person name="Ross M."/>
            <person name="Santibanez J."/>
            <person name="Aqrawi P."/>
            <person name="Gross S."/>
            <person name="Joshi V."/>
            <person name="Fowler G."/>
            <person name="Nazareth L."/>
            <person name="Reid J."/>
            <person name="Worley K."/>
            <person name="Petrosino J."/>
            <person name="Highlander S."/>
            <person name="Gibbs R."/>
        </authorList>
    </citation>
    <scope>NUCLEOTIDE SEQUENCE [LARGE SCALE GENOMIC DNA]</scope>
    <source>
        <strain evidence="1">ATCC 35239</strain>
    </source>
</reference>
<accession>E0QMY8</accession>
<name>E0QMY8_9ACTO</name>
<keyword evidence="2" id="KW-1185">Reference proteome</keyword>
<proteinExistence type="predicted"/>
<sequence length="43" mass="5052">MLYVGYPVTGTREEPQTLKFQSRPKQRICETRTITAKTPPYHQ</sequence>
<comment type="caution">
    <text evidence="1">The sequence shown here is derived from an EMBL/GenBank/DDBJ whole genome shotgun (WGS) entry which is preliminary data.</text>
</comment>
<protein>
    <submittedName>
        <fullName evidence="1">Uncharacterized protein</fullName>
    </submittedName>
</protein>
<dbReference type="EMBL" id="AEET01000010">
    <property type="protein sequence ID" value="EFM47155.1"/>
    <property type="molecule type" value="Genomic_DNA"/>
</dbReference>
<organism evidence="1 2">
    <name type="scientific">Mobiluncus mulieris ATCC 35239</name>
    <dbReference type="NCBI Taxonomy" id="871571"/>
    <lineage>
        <taxon>Bacteria</taxon>
        <taxon>Bacillati</taxon>
        <taxon>Actinomycetota</taxon>
        <taxon>Actinomycetes</taxon>
        <taxon>Actinomycetales</taxon>
        <taxon>Actinomycetaceae</taxon>
        <taxon>Mobiluncus</taxon>
    </lineage>
</organism>